<dbReference type="AlphaFoldDB" id="A0AAF0WAG0"/>
<reference evidence="2" key="1">
    <citation type="journal article" date="2016" name="Nat. Genet.">
        <title>A high-quality carrot genome assembly provides new insights into carotenoid accumulation and asterid genome evolution.</title>
        <authorList>
            <person name="Iorizzo M."/>
            <person name="Ellison S."/>
            <person name="Senalik D."/>
            <person name="Zeng P."/>
            <person name="Satapoomin P."/>
            <person name="Huang J."/>
            <person name="Bowman M."/>
            <person name="Iovene M."/>
            <person name="Sanseverino W."/>
            <person name="Cavagnaro P."/>
            <person name="Yildiz M."/>
            <person name="Macko-Podgorni A."/>
            <person name="Moranska E."/>
            <person name="Grzebelus E."/>
            <person name="Grzebelus D."/>
            <person name="Ashrafi H."/>
            <person name="Zheng Z."/>
            <person name="Cheng S."/>
            <person name="Spooner D."/>
            <person name="Van Deynze A."/>
            <person name="Simon P."/>
        </authorList>
    </citation>
    <scope>NUCLEOTIDE SEQUENCE</scope>
    <source>
        <tissue evidence="2">Leaf</tissue>
    </source>
</reference>
<dbReference type="SMART" id="SM00256">
    <property type="entry name" value="FBOX"/>
    <property type="match status" value="1"/>
</dbReference>
<dbReference type="SUPFAM" id="SSF81383">
    <property type="entry name" value="F-box domain"/>
    <property type="match status" value="1"/>
</dbReference>
<keyword evidence="3" id="KW-1185">Reference proteome</keyword>
<feature type="domain" description="F-box" evidence="1">
    <location>
        <begin position="7"/>
        <end position="48"/>
    </location>
</feature>
<dbReference type="Gene3D" id="1.20.1280.50">
    <property type="match status" value="1"/>
</dbReference>
<evidence type="ECO:0000313" key="2">
    <source>
        <dbReference type="EMBL" id="WOG85479.1"/>
    </source>
</evidence>
<evidence type="ECO:0000313" key="3">
    <source>
        <dbReference type="Proteomes" id="UP000077755"/>
    </source>
</evidence>
<evidence type="ECO:0000259" key="1">
    <source>
        <dbReference type="SMART" id="SM00256"/>
    </source>
</evidence>
<dbReference type="PANTHER" id="PTHR31672">
    <property type="entry name" value="BNACNNG10540D PROTEIN"/>
    <property type="match status" value="1"/>
</dbReference>
<name>A0AAF0WAG0_DAUCS</name>
<proteinExistence type="predicted"/>
<dbReference type="InterPro" id="IPR001810">
    <property type="entry name" value="F-box_dom"/>
</dbReference>
<organism evidence="2 3">
    <name type="scientific">Daucus carota subsp. sativus</name>
    <name type="common">Carrot</name>
    <dbReference type="NCBI Taxonomy" id="79200"/>
    <lineage>
        <taxon>Eukaryota</taxon>
        <taxon>Viridiplantae</taxon>
        <taxon>Streptophyta</taxon>
        <taxon>Embryophyta</taxon>
        <taxon>Tracheophyta</taxon>
        <taxon>Spermatophyta</taxon>
        <taxon>Magnoliopsida</taxon>
        <taxon>eudicotyledons</taxon>
        <taxon>Gunneridae</taxon>
        <taxon>Pentapetalae</taxon>
        <taxon>asterids</taxon>
        <taxon>campanulids</taxon>
        <taxon>Apiales</taxon>
        <taxon>Apiaceae</taxon>
        <taxon>Apioideae</taxon>
        <taxon>Scandiceae</taxon>
        <taxon>Daucinae</taxon>
        <taxon>Daucus</taxon>
        <taxon>Daucus sect. Daucus</taxon>
    </lineage>
</organism>
<dbReference type="CDD" id="cd22157">
    <property type="entry name" value="F-box_AtFBW1-like"/>
    <property type="match status" value="1"/>
</dbReference>
<dbReference type="EMBL" id="CP093343">
    <property type="protein sequence ID" value="WOG85479.1"/>
    <property type="molecule type" value="Genomic_DNA"/>
</dbReference>
<dbReference type="InterPro" id="IPR050796">
    <property type="entry name" value="SCF_F-box_component"/>
</dbReference>
<sequence length="121" mass="14542">MKPIPELPQELFRDEILSRLPIESVSRFKSVCKSWLSLFSDPHFVKQHNDRQNPKENDLLVIRKYGHIAIISRYQEQFLLRKYDDYKLIGSAKGLVSLRWQNVVSLWNPRFVNLRNFTFHR</sequence>
<protein>
    <recommendedName>
        <fullName evidence="1">F-box domain-containing protein</fullName>
    </recommendedName>
</protein>
<dbReference type="Pfam" id="PF00646">
    <property type="entry name" value="F-box"/>
    <property type="match status" value="1"/>
</dbReference>
<accession>A0AAF0WAG0</accession>
<dbReference type="PANTHER" id="PTHR31672:SF13">
    <property type="entry name" value="F-BOX PROTEIN CPR30-LIKE"/>
    <property type="match status" value="1"/>
</dbReference>
<dbReference type="Proteomes" id="UP000077755">
    <property type="component" value="Chromosome 1"/>
</dbReference>
<gene>
    <name evidence="2" type="ORF">DCAR_0104668</name>
</gene>
<reference evidence="2" key="2">
    <citation type="submission" date="2022-03" db="EMBL/GenBank/DDBJ databases">
        <title>Draft title - Genomic analysis of global carrot germplasm unveils the trajectory of domestication and the origin of high carotenoid orange carrot.</title>
        <authorList>
            <person name="Iorizzo M."/>
            <person name="Ellison S."/>
            <person name="Senalik D."/>
            <person name="Macko-Podgorni A."/>
            <person name="Grzebelus D."/>
            <person name="Bostan H."/>
            <person name="Rolling W."/>
            <person name="Curaba J."/>
            <person name="Simon P."/>
        </authorList>
    </citation>
    <scope>NUCLEOTIDE SEQUENCE</scope>
    <source>
        <tissue evidence="2">Leaf</tissue>
    </source>
</reference>
<dbReference type="InterPro" id="IPR036047">
    <property type="entry name" value="F-box-like_dom_sf"/>
</dbReference>